<comment type="caution">
    <text evidence="7">The sequence shown here is derived from an EMBL/GenBank/DDBJ whole genome shotgun (WGS) entry which is preliminary data.</text>
</comment>
<name>D4AT05_ARTBC</name>
<feature type="transmembrane region" description="Helical" evidence="6">
    <location>
        <begin position="661"/>
        <end position="682"/>
    </location>
</feature>
<keyword evidence="3 6" id="KW-0812">Transmembrane</keyword>
<feature type="transmembrane region" description="Helical" evidence="6">
    <location>
        <begin position="591"/>
        <end position="609"/>
    </location>
</feature>
<feature type="transmembrane region" description="Helical" evidence="6">
    <location>
        <begin position="629"/>
        <end position="655"/>
    </location>
</feature>
<organism evidence="7 8">
    <name type="scientific">Arthroderma benhamiae (strain ATCC MYA-4681 / CBS 112371)</name>
    <name type="common">Trichophyton mentagrophytes</name>
    <dbReference type="NCBI Taxonomy" id="663331"/>
    <lineage>
        <taxon>Eukaryota</taxon>
        <taxon>Fungi</taxon>
        <taxon>Dikarya</taxon>
        <taxon>Ascomycota</taxon>
        <taxon>Pezizomycotina</taxon>
        <taxon>Eurotiomycetes</taxon>
        <taxon>Eurotiomycetidae</taxon>
        <taxon>Onygenales</taxon>
        <taxon>Arthrodermataceae</taxon>
        <taxon>Trichophyton</taxon>
    </lineage>
</organism>
<dbReference type="PROSITE" id="PS00218">
    <property type="entry name" value="AMINO_ACID_PERMEASE_1"/>
    <property type="match status" value="1"/>
</dbReference>
<dbReference type="GO" id="GO:0022857">
    <property type="term" value="F:transmembrane transporter activity"/>
    <property type="evidence" value="ECO:0007669"/>
    <property type="project" value="InterPro"/>
</dbReference>
<evidence type="ECO:0000313" key="7">
    <source>
        <dbReference type="EMBL" id="EFE33905.1"/>
    </source>
</evidence>
<evidence type="ECO:0000256" key="3">
    <source>
        <dbReference type="ARBA" id="ARBA00022692"/>
    </source>
</evidence>
<dbReference type="InterPro" id="IPR002293">
    <property type="entry name" value="AA/rel_permease1"/>
</dbReference>
<feature type="transmembrane region" description="Helical" evidence="6">
    <location>
        <begin position="379"/>
        <end position="399"/>
    </location>
</feature>
<dbReference type="InterPro" id="IPR004840">
    <property type="entry name" value="Amino_acid_permease_CS"/>
</dbReference>
<feature type="transmembrane region" description="Helical" evidence="6">
    <location>
        <begin position="262"/>
        <end position="283"/>
    </location>
</feature>
<evidence type="ECO:0000256" key="6">
    <source>
        <dbReference type="SAM" id="Phobius"/>
    </source>
</evidence>
<keyword evidence="8" id="KW-1185">Reference proteome</keyword>
<dbReference type="eggNOG" id="KOG1289">
    <property type="taxonomic scope" value="Eukaryota"/>
</dbReference>
<reference evidence="8" key="1">
    <citation type="journal article" date="2011" name="Genome Biol.">
        <title>Comparative and functional genomics provide insights into the pathogenicity of dermatophytic fungi.</title>
        <authorList>
            <person name="Burmester A."/>
            <person name="Shelest E."/>
            <person name="Gloeckner G."/>
            <person name="Heddergott C."/>
            <person name="Schindler S."/>
            <person name="Staib P."/>
            <person name="Heidel A."/>
            <person name="Felder M."/>
            <person name="Petzold A."/>
            <person name="Szafranski K."/>
            <person name="Feuermann M."/>
            <person name="Pedruzzi I."/>
            <person name="Priebe S."/>
            <person name="Groth M."/>
            <person name="Winkler R."/>
            <person name="Li W."/>
            <person name="Kniemeyer O."/>
            <person name="Schroeckh V."/>
            <person name="Hertweck C."/>
            <person name="Hube B."/>
            <person name="White T.C."/>
            <person name="Platzer M."/>
            <person name="Guthke R."/>
            <person name="Heitman J."/>
            <person name="Woestemeyer J."/>
            <person name="Zipfel P.F."/>
            <person name="Monod M."/>
            <person name="Brakhage A.A."/>
        </authorList>
    </citation>
    <scope>NUCLEOTIDE SEQUENCE [LARGE SCALE GENOMIC DNA]</scope>
    <source>
        <strain evidence="8">ATCC MYA-4681 / CBS 112371</strain>
    </source>
</reference>
<evidence type="ECO:0000256" key="2">
    <source>
        <dbReference type="ARBA" id="ARBA00022448"/>
    </source>
</evidence>
<evidence type="ECO:0000313" key="8">
    <source>
        <dbReference type="Proteomes" id="UP000008866"/>
    </source>
</evidence>
<dbReference type="RefSeq" id="XP_003014808.1">
    <property type="nucleotide sequence ID" value="XM_003014762.1"/>
</dbReference>
<evidence type="ECO:0000256" key="4">
    <source>
        <dbReference type="ARBA" id="ARBA00022989"/>
    </source>
</evidence>
<evidence type="ECO:0000256" key="1">
    <source>
        <dbReference type="ARBA" id="ARBA00004141"/>
    </source>
</evidence>
<dbReference type="GO" id="GO:0006865">
    <property type="term" value="P:amino acid transport"/>
    <property type="evidence" value="ECO:0007669"/>
    <property type="project" value="InterPro"/>
</dbReference>
<dbReference type="GO" id="GO:0016020">
    <property type="term" value="C:membrane"/>
    <property type="evidence" value="ECO:0007669"/>
    <property type="project" value="UniProtKB-SubCell"/>
</dbReference>
<sequence length="704" mass="77171">MDSGFPTPSGKSQLLTVDYQALLRFHLSLTWAHSLPSPCTIRGIALSSRKRQRHVFVRPFDHRKPFIQSFSSKIRGLAGRSEFESPCLDLGNLLVEPSILQSCPTPWFCPTQRDIQFVRFSCSKHILHHILQLLASTTSKSFLSDISYRRQLGSSGGCFLTLSGKNNSKMAESEKQVESPLASPKDKMKEVGATVTTTESPDSPGIDPMINSSGHKQQLDRNFSLISMCAIGVTAGNTWIAMGGSVTTAIFNGGPPGVIYEYIVVSFFYWFISASIAELASAIPSAAGVYHWASATAGRYGRPVGWFAGYWNALAWLFGAASISSILGNQVMSMYLIFHPDHTPQAWQVFVCYLICTWMCCLTVLFANKALPIISNIGMFLILAGVFVTIIVCAIMPHYNGKGFATSDFVWRDWSNTTGYKSDGLVFLLGMLNGAYSVGTSDLTSHMAEEIPNPSKNIPRAIMAQTVTGFITAVPYMIALFYSINDLEAVLGTFTTFPLATIYHQATGTRAGAFGLLIIAFLPTFITCIGCYITAGRVLWTLARDNATPFSNFIARVHPTYHNPFNATTVCVAVVTVLGCIYVGSTTAFNAFVGCYVQLSTLSYLAAILPHLLRGRKGITPGPFFMKGWVGYVVNTISCLYIVTFVIIFCFPFSMPTSAATMNYASLMTGGVTIFVVIWYLIRQKSYVGPHVISIHDVKLDRME</sequence>
<dbReference type="KEGG" id="abe:ARB_07369"/>
<keyword evidence="2" id="KW-0813">Transport</keyword>
<evidence type="ECO:0000256" key="5">
    <source>
        <dbReference type="ARBA" id="ARBA00023136"/>
    </source>
</evidence>
<dbReference type="HOGENOM" id="CLU_004495_2_1_1"/>
<dbReference type="Pfam" id="PF13520">
    <property type="entry name" value="AA_permease_2"/>
    <property type="match status" value="1"/>
</dbReference>
<gene>
    <name evidence="7" type="ORF">ARB_07369</name>
</gene>
<proteinExistence type="predicted"/>
<dbReference type="PANTHER" id="PTHR45649">
    <property type="entry name" value="AMINO-ACID PERMEASE BAT1"/>
    <property type="match status" value="1"/>
</dbReference>
<feature type="transmembrane region" description="Helical" evidence="6">
    <location>
        <begin position="347"/>
        <end position="367"/>
    </location>
</feature>
<feature type="transmembrane region" description="Helical" evidence="6">
    <location>
        <begin position="223"/>
        <end position="242"/>
    </location>
</feature>
<keyword evidence="5 6" id="KW-0472">Membrane</keyword>
<dbReference type="Proteomes" id="UP000008866">
    <property type="component" value="Unassembled WGS sequence"/>
</dbReference>
<dbReference type="PANTHER" id="PTHR45649:SF27">
    <property type="entry name" value="CHOLINE TRANSPORTER (EUROFUNG)"/>
    <property type="match status" value="1"/>
</dbReference>
<protein>
    <submittedName>
        <fullName evidence="7">Choline transporter Hnm1, putative</fullName>
    </submittedName>
</protein>
<dbReference type="EMBL" id="ABSU01000008">
    <property type="protein sequence ID" value="EFE33905.1"/>
    <property type="molecule type" value="Genomic_DNA"/>
</dbReference>
<dbReference type="Gene3D" id="1.20.1740.10">
    <property type="entry name" value="Amino acid/polyamine transporter I"/>
    <property type="match status" value="1"/>
</dbReference>
<comment type="subcellular location">
    <subcellularLocation>
        <location evidence="1">Membrane</location>
        <topology evidence="1">Multi-pass membrane protein</topology>
    </subcellularLocation>
</comment>
<dbReference type="GeneID" id="9520345"/>
<feature type="transmembrane region" description="Helical" evidence="6">
    <location>
        <begin position="304"/>
        <end position="327"/>
    </location>
</feature>
<feature type="transmembrane region" description="Helical" evidence="6">
    <location>
        <begin position="512"/>
        <end position="535"/>
    </location>
</feature>
<feature type="transmembrane region" description="Helical" evidence="6">
    <location>
        <begin position="565"/>
        <end position="585"/>
    </location>
</feature>
<dbReference type="AlphaFoldDB" id="D4AT05"/>
<keyword evidence="4 6" id="KW-1133">Transmembrane helix</keyword>
<accession>D4AT05</accession>
<feature type="transmembrane region" description="Helical" evidence="6">
    <location>
        <begin position="462"/>
        <end position="482"/>
    </location>
</feature>